<evidence type="ECO:0000313" key="5">
    <source>
        <dbReference type="EMBL" id="KJA23296.1"/>
    </source>
</evidence>
<dbReference type="Gene3D" id="3.40.50.1820">
    <property type="entry name" value="alpha/beta hydrolase"/>
    <property type="match status" value="1"/>
</dbReference>
<dbReference type="STRING" id="945553.A0A0D2P3Q0"/>
<dbReference type="GO" id="GO:0016787">
    <property type="term" value="F:hydrolase activity"/>
    <property type="evidence" value="ECO:0007669"/>
    <property type="project" value="UniProtKB-KW"/>
</dbReference>
<keyword evidence="2 3" id="KW-0378">Hydrolase</keyword>
<dbReference type="InterPro" id="IPR002018">
    <property type="entry name" value="CarbesteraseB"/>
</dbReference>
<gene>
    <name evidence="5" type="ORF">HYPSUDRAFT_137879</name>
</gene>
<comment type="similarity">
    <text evidence="1 3">Belongs to the type-B carboxylesterase/lipase family.</text>
</comment>
<dbReference type="InterPro" id="IPR019826">
    <property type="entry name" value="Carboxylesterase_B_AS"/>
</dbReference>
<dbReference type="InterPro" id="IPR029058">
    <property type="entry name" value="AB_hydrolase_fold"/>
</dbReference>
<dbReference type="OMA" id="YFPRASN"/>
<dbReference type="ESTHER" id="9agar-a0a0d2p3q0">
    <property type="family name" value="Fungal_carboxylesterase_lipase"/>
</dbReference>
<evidence type="ECO:0000256" key="2">
    <source>
        <dbReference type="ARBA" id="ARBA00022801"/>
    </source>
</evidence>
<reference evidence="6" key="1">
    <citation type="submission" date="2014-04" db="EMBL/GenBank/DDBJ databases">
        <title>Evolutionary Origins and Diversification of the Mycorrhizal Mutualists.</title>
        <authorList>
            <consortium name="DOE Joint Genome Institute"/>
            <consortium name="Mycorrhizal Genomics Consortium"/>
            <person name="Kohler A."/>
            <person name="Kuo A."/>
            <person name="Nagy L.G."/>
            <person name="Floudas D."/>
            <person name="Copeland A."/>
            <person name="Barry K.W."/>
            <person name="Cichocki N."/>
            <person name="Veneault-Fourrey C."/>
            <person name="LaButti K."/>
            <person name="Lindquist E.A."/>
            <person name="Lipzen A."/>
            <person name="Lundell T."/>
            <person name="Morin E."/>
            <person name="Murat C."/>
            <person name="Riley R."/>
            <person name="Ohm R."/>
            <person name="Sun H."/>
            <person name="Tunlid A."/>
            <person name="Henrissat B."/>
            <person name="Grigoriev I.V."/>
            <person name="Hibbett D.S."/>
            <person name="Martin F."/>
        </authorList>
    </citation>
    <scope>NUCLEOTIDE SEQUENCE [LARGE SCALE GENOMIC DNA]</scope>
    <source>
        <strain evidence="6">FD-334 SS-4</strain>
    </source>
</reference>
<dbReference type="EC" id="3.1.1.-" evidence="3"/>
<dbReference type="InterPro" id="IPR050309">
    <property type="entry name" value="Type-B_Carboxylest/Lipase"/>
</dbReference>
<accession>A0A0D2P3Q0</accession>
<dbReference type="AlphaFoldDB" id="A0A0D2P3Q0"/>
<dbReference type="InterPro" id="IPR019819">
    <property type="entry name" value="Carboxylesterase_B_CS"/>
</dbReference>
<protein>
    <recommendedName>
        <fullName evidence="3">Carboxylic ester hydrolase</fullName>
        <ecNumber evidence="3">3.1.1.-</ecNumber>
    </recommendedName>
</protein>
<evidence type="ECO:0000313" key="6">
    <source>
        <dbReference type="Proteomes" id="UP000054270"/>
    </source>
</evidence>
<dbReference type="PROSITE" id="PS00941">
    <property type="entry name" value="CARBOXYLESTERASE_B_2"/>
    <property type="match status" value="1"/>
</dbReference>
<dbReference type="Pfam" id="PF00135">
    <property type="entry name" value="COesterase"/>
    <property type="match status" value="1"/>
</dbReference>
<evidence type="ECO:0000256" key="3">
    <source>
        <dbReference type="RuleBase" id="RU361235"/>
    </source>
</evidence>
<name>A0A0D2P3Q0_HYPSF</name>
<dbReference type="PANTHER" id="PTHR11559">
    <property type="entry name" value="CARBOXYLESTERASE"/>
    <property type="match status" value="1"/>
</dbReference>
<dbReference type="EMBL" id="KN817544">
    <property type="protein sequence ID" value="KJA23296.1"/>
    <property type="molecule type" value="Genomic_DNA"/>
</dbReference>
<feature type="domain" description="Carboxylesterase type B" evidence="4">
    <location>
        <begin position="8"/>
        <end position="497"/>
    </location>
</feature>
<evidence type="ECO:0000256" key="1">
    <source>
        <dbReference type="ARBA" id="ARBA00005964"/>
    </source>
</evidence>
<sequence length="528" mass="56040">MAVTAVSPTVKLDEGVFIGTTDGISTKFLGIPFAQPPVGNLRFQLPQTIPPYNATFSATSYGLSCAQQAIEVPIVTGLVAEAVDYIANTIFGVILPDSEDCLTLNVIVPASATPASKLPVVVWIFGGGFELGGTSMYDGSVIVSRSIALGSPVIYVSMNYRLAGFGFLASEEVKAAGVGNLGLQDQREALRWVQKYIAQFGGDPTKVTIWGESAGAISAALHMLADGGNTGGLFRAAFMESGAPIPVGDIAHGQKYYDSIVASTGCSGAADTLACLRTVSYTSLKAAINQTPSIFAYQSLNLAWIPRTDGVFLTDNPQNLVMQNKVANIPYITGNCDDEGTLFSLSTLNITTDAQLITWISTVFLPGADLASINNAATLYPADITQGSPFDTGILNAVTPQYKRIAAFQGDGVFQAPRRWLLQNTVPTNPNVWGFLSKRLKALPILGSLHASDILDVYGGGEMGDYLIHFVNNLNPNSAALLQWPQYTLQSRQIMTFLDGLIPLAISADTYRQAAMNALTNLTLASPV</sequence>
<dbReference type="PROSITE" id="PS00122">
    <property type="entry name" value="CARBOXYLESTERASE_B_1"/>
    <property type="match status" value="1"/>
</dbReference>
<dbReference type="SUPFAM" id="SSF53474">
    <property type="entry name" value="alpha/beta-Hydrolases"/>
    <property type="match status" value="1"/>
</dbReference>
<dbReference type="Proteomes" id="UP000054270">
    <property type="component" value="Unassembled WGS sequence"/>
</dbReference>
<dbReference type="OrthoDB" id="408631at2759"/>
<organism evidence="5 6">
    <name type="scientific">Hypholoma sublateritium (strain FD-334 SS-4)</name>
    <dbReference type="NCBI Taxonomy" id="945553"/>
    <lineage>
        <taxon>Eukaryota</taxon>
        <taxon>Fungi</taxon>
        <taxon>Dikarya</taxon>
        <taxon>Basidiomycota</taxon>
        <taxon>Agaricomycotina</taxon>
        <taxon>Agaricomycetes</taxon>
        <taxon>Agaricomycetidae</taxon>
        <taxon>Agaricales</taxon>
        <taxon>Agaricineae</taxon>
        <taxon>Strophariaceae</taxon>
        <taxon>Hypholoma</taxon>
    </lineage>
</organism>
<evidence type="ECO:0000259" key="4">
    <source>
        <dbReference type="Pfam" id="PF00135"/>
    </source>
</evidence>
<proteinExistence type="inferred from homology"/>
<keyword evidence="6" id="KW-1185">Reference proteome</keyword>